<comment type="caution">
    <text evidence="3">The sequence shown here is derived from an EMBL/GenBank/DDBJ whole genome shotgun (WGS) entry which is preliminary data.</text>
</comment>
<dbReference type="PANTHER" id="PTHR30483">
    <property type="entry name" value="LEUCINE-SPECIFIC-BINDING PROTEIN"/>
    <property type="match status" value="1"/>
</dbReference>
<dbReference type="EMBL" id="BARS01007957">
    <property type="protein sequence ID" value="GAF71820.1"/>
    <property type="molecule type" value="Genomic_DNA"/>
</dbReference>
<proteinExistence type="predicted"/>
<name>X0T6V6_9ZZZZ</name>
<accession>X0T6V6</accession>
<evidence type="ECO:0000259" key="2">
    <source>
        <dbReference type="Pfam" id="PF13458"/>
    </source>
</evidence>
<gene>
    <name evidence="3" type="ORF">S01H1_15251</name>
</gene>
<dbReference type="SUPFAM" id="SSF53822">
    <property type="entry name" value="Periplasmic binding protein-like I"/>
    <property type="match status" value="1"/>
</dbReference>
<evidence type="ECO:0000256" key="1">
    <source>
        <dbReference type="ARBA" id="ARBA00022729"/>
    </source>
</evidence>
<reference evidence="3" key="1">
    <citation type="journal article" date="2014" name="Front. Microbiol.">
        <title>High frequency of phylogenetically diverse reductive dehalogenase-homologous genes in deep subseafloor sedimentary metagenomes.</title>
        <authorList>
            <person name="Kawai M."/>
            <person name="Futagami T."/>
            <person name="Toyoda A."/>
            <person name="Takaki Y."/>
            <person name="Nishi S."/>
            <person name="Hori S."/>
            <person name="Arai W."/>
            <person name="Tsubouchi T."/>
            <person name="Morono Y."/>
            <person name="Uchiyama I."/>
            <person name="Ito T."/>
            <person name="Fujiyama A."/>
            <person name="Inagaki F."/>
            <person name="Takami H."/>
        </authorList>
    </citation>
    <scope>NUCLEOTIDE SEQUENCE</scope>
    <source>
        <strain evidence="3">Expedition CK06-06</strain>
    </source>
</reference>
<feature type="domain" description="Leucine-binding protein" evidence="2">
    <location>
        <begin position="5"/>
        <end position="242"/>
    </location>
</feature>
<dbReference type="PANTHER" id="PTHR30483:SF6">
    <property type="entry name" value="PERIPLASMIC BINDING PROTEIN OF ABC TRANSPORTER FOR NATURAL AMINO ACIDS"/>
    <property type="match status" value="1"/>
</dbReference>
<evidence type="ECO:0000313" key="3">
    <source>
        <dbReference type="EMBL" id="GAF71820.1"/>
    </source>
</evidence>
<dbReference type="InterPro" id="IPR028081">
    <property type="entry name" value="Leu-bd"/>
</dbReference>
<dbReference type="InterPro" id="IPR028082">
    <property type="entry name" value="Peripla_BP_I"/>
</dbReference>
<dbReference type="Gene3D" id="3.40.50.2300">
    <property type="match status" value="2"/>
</dbReference>
<keyword evidence="1" id="KW-0732">Signal</keyword>
<dbReference type="AlphaFoldDB" id="X0T6V6"/>
<dbReference type="InterPro" id="IPR051010">
    <property type="entry name" value="BCAA_transport"/>
</dbReference>
<protein>
    <recommendedName>
        <fullName evidence="2">Leucine-binding protein domain-containing protein</fullName>
    </recommendedName>
</protein>
<dbReference type="Pfam" id="PF13458">
    <property type="entry name" value="Peripla_BP_6"/>
    <property type="match status" value="1"/>
</dbReference>
<sequence length="255" mass="28050">PDLPQKVGDDMFLAAYGDNAQALAMAKYAWDELKLRHVALWIDDSRVYTRTVGDFFDRFFQQFGGTVERRTYPAGTTDFHDLIAAYKAADPKLEAIYSASMPGSAVTLIEQVRDAGIGVPLLSADGWDDKDIVDASQQKGIKGVYFTTHRFLGVDTSSMKTFVEAYRRKFDVPPPNAFAPLGFDSVNLLVAAIERAGSSKPDAIRAALAETRGFQGLVGEIAYAPGKRVPDKAVSVIRIDDGVESPVWTWRPRPQ</sequence>
<feature type="non-terminal residue" evidence="3">
    <location>
        <position position="1"/>
    </location>
</feature>
<organism evidence="3">
    <name type="scientific">marine sediment metagenome</name>
    <dbReference type="NCBI Taxonomy" id="412755"/>
    <lineage>
        <taxon>unclassified sequences</taxon>
        <taxon>metagenomes</taxon>
        <taxon>ecological metagenomes</taxon>
    </lineage>
</organism>